<dbReference type="SUPFAM" id="SSF161098">
    <property type="entry name" value="MetI-like"/>
    <property type="match status" value="1"/>
</dbReference>
<evidence type="ECO:0000313" key="9">
    <source>
        <dbReference type="EMBL" id="SDT57338.1"/>
    </source>
</evidence>
<name>A0A1H2BGL3_9BRAD</name>
<sequence length="278" mass="30164">MSITASLTPGELTAKAPVRRKLFGDLARTRLSGAILIALLLLLWEVSAARGWIVSDNWPRFSAVLVAAYRGLLSGELAEILGATLYRMLAGYAVGCILGVLFGLLLGSNRILDWTIRPLIEIQRTLPSPAIIPPLILFLGVDDTLKIFIIMLAVFPPVFVNTYGGVRGLDETLLLTARTFGLSRLDTLRKIVLPATLPAMTAGMRIALSLALIMAVIGEMISGASGVGNYLMSMQYAMRADSMYAAVICLAAAGYVLNRIFLVLERAVLHWHHSTRLE</sequence>
<feature type="domain" description="ABC transmembrane type-1" evidence="8">
    <location>
        <begin position="81"/>
        <end position="261"/>
    </location>
</feature>
<dbReference type="PANTHER" id="PTHR30151:SF0">
    <property type="entry name" value="ABC TRANSPORTER PERMEASE PROTEIN MJ0413-RELATED"/>
    <property type="match status" value="1"/>
</dbReference>
<keyword evidence="5 7" id="KW-1133">Transmembrane helix</keyword>
<dbReference type="Pfam" id="PF00528">
    <property type="entry name" value="BPD_transp_1"/>
    <property type="match status" value="1"/>
</dbReference>
<dbReference type="AlphaFoldDB" id="A0A1H2BGL3"/>
<dbReference type="RefSeq" id="WP_146690658.1">
    <property type="nucleotide sequence ID" value="NZ_LT629750.1"/>
</dbReference>
<evidence type="ECO:0000256" key="7">
    <source>
        <dbReference type="RuleBase" id="RU363032"/>
    </source>
</evidence>
<feature type="transmembrane region" description="Helical" evidence="7">
    <location>
        <begin position="206"/>
        <end position="231"/>
    </location>
</feature>
<dbReference type="PROSITE" id="PS50928">
    <property type="entry name" value="ABC_TM1"/>
    <property type="match status" value="1"/>
</dbReference>
<keyword evidence="2 7" id="KW-0813">Transport</keyword>
<proteinExistence type="inferred from homology"/>
<dbReference type="Gene3D" id="1.10.3720.10">
    <property type="entry name" value="MetI-like"/>
    <property type="match status" value="1"/>
</dbReference>
<evidence type="ECO:0000256" key="4">
    <source>
        <dbReference type="ARBA" id="ARBA00022692"/>
    </source>
</evidence>
<accession>A0A1H2BGL3</accession>
<evidence type="ECO:0000259" key="8">
    <source>
        <dbReference type="PROSITE" id="PS50928"/>
    </source>
</evidence>
<evidence type="ECO:0000256" key="5">
    <source>
        <dbReference type="ARBA" id="ARBA00022989"/>
    </source>
</evidence>
<dbReference type="EMBL" id="LT629750">
    <property type="protein sequence ID" value="SDT57338.1"/>
    <property type="molecule type" value="Genomic_DNA"/>
</dbReference>
<dbReference type="InterPro" id="IPR035906">
    <property type="entry name" value="MetI-like_sf"/>
</dbReference>
<evidence type="ECO:0000256" key="6">
    <source>
        <dbReference type="ARBA" id="ARBA00023136"/>
    </source>
</evidence>
<feature type="transmembrane region" description="Helical" evidence="7">
    <location>
        <begin position="243"/>
        <end position="264"/>
    </location>
</feature>
<keyword evidence="6 7" id="KW-0472">Membrane</keyword>
<keyword evidence="3" id="KW-1003">Cell membrane</keyword>
<dbReference type="CDD" id="cd06261">
    <property type="entry name" value="TM_PBP2"/>
    <property type="match status" value="1"/>
</dbReference>
<comment type="similarity">
    <text evidence="7">Belongs to the binding-protein-dependent transport system permease family.</text>
</comment>
<evidence type="ECO:0000256" key="3">
    <source>
        <dbReference type="ARBA" id="ARBA00022475"/>
    </source>
</evidence>
<feature type="transmembrane region" description="Helical" evidence="7">
    <location>
        <begin position="89"/>
        <end position="109"/>
    </location>
</feature>
<dbReference type="GO" id="GO:0005886">
    <property type="term" value="C:plasma membrane"/>
    <property type="evidence" value="ECO:0007669"/>
    <property type="project" value="UniProtKB-SubCell"/>
</dbReference>
<gene>
    <name evidence="9" type="ORF">SAMN05444158_7154</name>
</gene>
<reference evidence="10" key="1">
    <citation type="submission" date="2016-10" db="EMBL/GenBank/DDBJ databases">
        <authorList>
            <person name="Varghese N."/>
            <person name="Submissions S."/>
        </authorList>
    </citation>
    <scope>NUCLEOTIDE SEQUENCE [LARGE SCALE GENOMIC DNA]</scope>
    <source>
        <strain evidence="10">GAS369</strain>
    </source>
</reference>
<dbReference type="Proteomes" id="UP000243904">
    <property type="component" value="Chromosome I"/>
</dbReference>
<keyword evidence="10" id="KW-1185">Reference proteome</keyword>
<dbReference type="PANTHER" id="PTHR30151">
    <property type="entry name" value="ALKANE SULFONATE ABC TRANSPORTER-RELATED, MEMBRANE SUBUNIT"/>
    <property type="match status" value="1"/>
</dbReference>
<evidence type="ECO:0000256" key="2">
    <source>
        <dbReference type="ARBA" id="ARBA00022448"/>
    </source>
</evidence>
<keyword evidence="4 7" id="KW-0812">Transmembrane</keyword>
<comment type="subcellular location">
    <subcellularLocation>
        <location evidence="1 7">Cell membrane</location>
        <topology evidence="1 7">Multi-pass membrane protein</topology>
    </subcellularLocation>
</comment>
<organism evidence="9 10">
    <name type="scientific">Bradyrhizobium canariense</name>
    <dbReference type="NCBI Taxonomy" id="255045"/>
    <lineage>
        <taxon>Bacteria</taxon>
        <taxon>Pseudomonadati</taxon>
        <taxon>Pseudomonadota</taxon>
        <taxon>Alphaproteobacteria</taxon>
        <taxon>Hyphomicrobiales</taxon>
        <taxon>Nitrobacteraceae</taxon>
        <taxon>Bradyrhizobium</taxon>
    </lineage>
</organism>
<protein>
    <submittedName>
        <fullName evidence="9">Sulfonate transport system permease protein</fullName>
    </submittedName>
</protein>
<dbReference type="InterPro" id="IPR000515">
    <property type="entry name" value="MetI-like"/>
</dbReference>
<evidence type="ECO:0000313" key="10">
    <source>
        <dbReference type="Proteomes" id="UP000243904"/>
    </source>
</evidence>
<dbReference type="GO" id="GO:0055085">
    <property type="term" value="P:transmembrane transport"/>
    <property type="evidence" value="ECO:0007669"/>
    <property type="project" value="InterPro"/>
</dbReference>
<evidence type="ECO:0000256" key="1">
    <source>
        <dbReference type="ARBA" id="ARBA00004651"/>
    </source>
</evidence>